<name>A0A2N0Z6E1_9BACI</name>
<dbReference type="PANTHER" id="PTHR13847">
    <property type="entry name" value="SARCOSINE DEHYDROGENASE-RELATED"/>
    <property type="match status" value="1"/>
</dbReference>
<comment type="caution">
    <text evidence="8">The sequence shown here is derived from an EMBL/GenBank/DDBJ whole genome shotgun (WGS) entry which is preliminary data.</text>
</comment>
<evidence type="ECO:0000256" key="4">
    <source>
        <dbReference type="ARBA" id="ARBA00049872"/>
    </source>
</evidence>
<dbReference type="GO" id="GO:0043799">
    <property type="term" value="F:glycine oxidase activity"/>
    <property type="evidence" value="ECO:0007669"/>
    <property type="project" value="UniProtKB-EC"/>
</dbReference>
<evidence type="ECO:0000313" key="9">
    <source>
        <dbReference type="Proteomes" id="UP000233375"/>
    </source>
</evidence>
<dbReference type="InterPro" id="IPR036188">
    <property type="entry name" value="FAD/NAD-bd_sf"/>
</dbReference>
<dbReference type="InterPro" id="IPR012727">
    <property type="entry name" value="Gly_oxidase_ThiO"/>
</dbReference>
<feature type="transmembrane region" description="Helical" evidence="6">
    <location>
        <begin position="7"/>
        <end position="24"/>
    </location>
</feature>
<dbReference type="SUPFAM" id="SSF51905">
    <property type="entry name" value="FAD/NAD(P)-binding domain"/>
    <property type="match status" value="1"/>
</dbReference>
<evidence type="ECO:0000256" key="2">
    <source>
        <dbReference type="ARBA" id="ARBA00022977"/>
    </source>
</evidence>
<protein>
    <recommendedName>
        <fullName evidence="5">glycine oxidase</fullName>
        <ecNumber evidence="5">1.4.3.19</ecNumber>
    </recommendedName>
</protein>
<dbReference type="GO" id="GO:0009228">
    <property type="term" value="P:thiamine biosynthetic process"/>
    <property type="evidence" value="ECO:0007669"/>
    <property type="project" value="UniProtKB-KW"/>
</dbReference>
<dbReference type="OrthoDB" id="9794226at2"/>
<dbReference type="GO" id="GO:0050660">
    <property type="term" value="F:flavin adenine dinucleotide binding"/>
    <property type="evidence" value="ECO:0007669"/>
    <property type="project" value="InterPro"/>
</dbReference>
<accession>A0A2N0Z6E1</accession>
<dbReference type="Proteomes" id="UP000233375">
    <property type="component" value="Unassembled WGS sequence"/>
</dbReference>
<sequence length="376" mass="41741">MKQHFDIVIVGGGIIGCAIGYYLAKENTSVAVLESQSIGGKSTGAAAGMLGAHSEYKEFKQLYPFARSSQLLYQELYDEIKELTGIDFEMKRGGLLKLAFSASEKEEMASIYKLPAIEWLNREEAKEKVSTLTTSIIGAAFLKEDVHVTPIAVCNGFSTGAQTLGAEIFEYTNVSEITKQDSQYKIKTSRGDFTAAQVVIASGVWSNYFFQNMGLTNRIIPVKGECIAAMNEEIPLKHSIFHDQHYIVPRNNGQLIIGATKKWNDWNEKPTLEGIESVIKKAKEMIPAIKDMKMTNCWAGLRPQTFDGNPFIGEHPEMKGIYFAAGHQRNGILLAPATGKMVRDLLLGNPVDKKWIEAFKVERSISKSTELEEVKL</sequence>
<dbReference type="Gene3D" id="3.30.9.10">
    <property type="entry name" value="D-Amino Acid Oxidase, subunit A, domain 2"/>
    <property type="match status" value="1"/>
</dbReference>
<evidence type="ECO:0000259" key="7">
    <source>
        <dbReference type="Pfam" id="PF01266"/>
    </source>
</evidence>
<keyword evidence="6" id="KW-0812">Transmembrane</keyword>
<dbReference type="PANTHER" id="PTHR13847:SF289">
    <property type="entry name" value="GLYCINE OXIDASE"/>
    <property type="match status" value="1"/>
</dbReference>
<evidence type="ECO:0000256" key="1">
    <source>
        <dbReference type="ARBA" id="ARBA00004948"/>
    </source>
</evidence>
<dbReference type="InterPro" id="IPR006076">
    <property type="entry name" value="FAD-dep_OxRdtase"/>
</dbReference>
<dbReference type="NCBIfam" id="TIGR02352">
    <property type="entry name" value="thiamin_ThiO"/>
    <property type="match status" value="1"/>
</dbReference>
<dbReference type="Pfam" id="PF01266">
    <property type="entry name" value="DAO"/>
    <property type="match status" value="1"/>
</dbReference>
<feature type="domain" description="FAD dependent oxidoreductase" evidence="7">
    <location>
        <begin position="6"/>
        <end position="345"/>
    </location>
</feature>
<comment type="pathway">
    <text evidence="1">Cofactor biosynthesis; thiamine diphosphate biosynthesis.</text>
</comment>
<keyword evidence="3" id="KW-0560">Oxidoreductase</keyword>
<dbReference type="SUPFAM" id="SSF54373">
    <property type="entry name" value="FAD-linked reductases, C-terminal domain"/>
    <property type="match status" value="1"/>
</dbReference>
<keyword evidence="2" id="KW-0784">Thiamine biosynthesis</keyword>
<reference evidence="8 9" key="1">
    <citation type="journal article" date="2003" name="Int. J. Syst. Evol. Microbiol.">
        <title>Bacillus nealsonii sp. nov., isolated from a spacecraft-assembly facility, whose spores are gamma-radiation resistant.</title>
        <authorList>
            <person name="Venkateswaran K."/>
            <person name="Kempf M."/>
            <person name="Chen F."/>
            <person name="Satomi M."/>
            <person name="Nicholson W."/>
            <person name="Kern R."/>
        </authorList>
    </citation>
    <scope>NUCLEOTIDE SEQUENCE [LARGE SCALE GENOMIC DNA]</scope>
    <source>
        <strain evidence="8 9">FO-92</strain>
    </source>
</reference>
<keyword evidence="6" id="KW-1133">Transmembrane helix</keyword>
<evidence type="ECO:0000256" key="6">
    <source>
        <dbReference type="SAM" id="Phobius"/>
    </source>
</evidence>
<dbReference type="Gene3D" id="3.50.50.60">
    <property type="entry name" value="FAD/NAD(P)-binding domain"/>
    <property type="match status" value="1"/>
</dbReference>
<dbReference type="GO" id="GO:0005737">
    <property type="term" value="C:cytoplasm"/>
    <property type="evidence" value="ECO:0007669"/>
    <property type="project" value="TreeGrafter"/>
</dbReference>
<comment type="catalytic activity">
    <reaction evidence="4">
        <text>glycine + O2 + H2O = glyoxylate + H2O2 + NH4(+)</text>
        <dbReference type="Rhea" id="RHEA:11532"/>
        <dbReference type="ChEBI" id="CHEBI:15377"/>
        <dbReference type="ChEBI" id="CHEBI:15379"/>
        <dbReference type="ChEBI" id="CHEBI:16240"/>
        <dbReference type="ChEBI" id="CHEBI:28938"/>
        <dbReference type="ChEBI" id="CHEBI:36655"/>
        <dbReference type="ChEBI" id="CHEBI:57305"/>
        <dbReference type="EC" id="1.4.3.19"/>
    </reaction>
</comment>
<dbReference type="UniPathway" id="UPA00060"/>
<dbReference type="RefSeq" id="WP_101175573.1">
    <property type="nucleotide sequence ID" value="NZ_PISE01000007.1"/>
</dbReference>
<dbReference type="PROSITE" id="PS51257">
    <property type="entry name" value="PROKAR_LIPOPROTEIN"/>
    <property type="match status" value="1"/>
</dbReference>
<keyword evidence="9" id="KW-1185">Reference proteome</keyword>
<evidence type="ECO:0000256" key="3">
    <source>
        <dbReference type="ARBA" id="ARBA00023002"/>
    </source>
</evidence>
<evidence type="ECO:0000313" key="8">
    <source>
        <dbReference type="EMBL" id="PKG25086.1"/>
    </source>
</evidence>
<dbReference type="EC" id="1.4.3.19" evidence="5"/>
<keyword evidence="6" id="KW-0472">Membrane</keyword>
<proteinExistence type="predicted"/>
<evidence type="ECO:0000256" key="5">
    <source>
        <dbReference type="ARBA" id="ARBA00050018"/>
    </source>
</evidence>
<gene>
    <name evidence="8" type="primary">thiO</name>
    <name evidence="8" type="ORF">CWS01_03025</name>
</gene>
<organism evidence="8 9">
    <name type="scientific">Niallia nealsonii</name>
    <dbReference type="NCBI Taxonomy" id="115979"/>
    <lineage>
        <taxon>Bacteria</taxon>
        <taxon>Bacillati</taxon>
        <taxon>Bacillota</taxon>
        <taxon>Bacilli</taxon>
        <taxon>Bacillales</taxon>
        <taxon>Bacillaceae</taxon>
        <taxon>Niallia</taxon>
    </lineage>
</organism>
<dbReference type="GO" id="GO:0009229">
    <property type="term" value="P:thiamine diphosphate biosynthetic process"/>
    <property type="evidence" value="ECO:0007669"/>
    <property type="project" value="UniProtKB-UniPathway"/>
</dbReference>
<dbReference type="EMBL" id="PISE01000007">
    <property type="protein sequence ID" value="PKG25086.1"/>
    <property type="molecule type" value="Genomic_DNA"/>
</dbReference>
<dbReference type="AlphaFoldDB" id="A0A2N0Z6E1"/>